<reference evidence="1 2" key="1">
    <citation type="journal article" date="2022" name="Nat. Ecol. Evol.">
        <title>A masculinizing supergene underlies an exaggerated male reproductive morph in a spider.</title>
        <authorList>
            <person name="Hendrickx F."/>
            <person name="De Corte Z."/>
            <person name="Sonet G."/>
            <person name="Van Belleghem S.M."/>
            <person name="Kostlbacher S."/>
            <person name="Vangestel C."/>
        </authorList>
    </citation>
    <scope>NUCLEOTIDE SEQUENCE [LARGE SCALE GENOMIC DNA]</scope>
    <source>
        <strain evidence="1">W744_W776</strain>
    </source>
</reference>
<dbReference type="AlphaFoldDB" id="A0AAV6VYS3"/>
<accession>A0AAV6VYS3</accession>
<organism evidence="1 2">
    <name type="scientific">Oedothorax gibbosus</name>
    <dbReference type="NCBI Taxonomy" id="931172"/>
    <lineage>
        <taxon>Eukaryota</taxon>
        <taxon>Metazoa</taxon>
        <taxon>Ecdysozoa</taxon>
        <taxon>Arthropoda</taxon>
        <taxon>Chelicerata</taxon>
        <taxon>Arachnida</taxon>
        <taxon>Araneae</taxon>
        <taxon>Araneomorphae</taxon>
        <taxon>Entelegynae</taxon>
        <taxon>Araneoidea</taxon>
        <taxon>Linyphiidae</taxon>
        <taxon>Erigoninae</taxon>
        <taxon>Oedothorax</taxon>
    </lineage>
</organism>
<comment type="caution">
    <text evidence="1">The sequence shown here is derived from an EMBL/GenBank/DDBJ whole genome shotgun (WGS) entry which is preliminary data.</text>
</comment>
<gene>
    <name evidence="1" type="ORF">JTE90_012695</name>
</gene>
<dbReference type="Proteomes" id="UP000827092">
    <property type="component" value="Unassembled WGS sequence"/>
</dbReference>
<evidence type="ECO:0000313" key="2">
    <source>
        <dbReference type="Proteomes" id="UP000827092"/>
    </source>
</evidence>
<protein>
    <submittedName>
        <fullName evidence="1">Uncharacterized protein</fullName>
    </submittedName>
</protein>
<proteinExistence type="predicted"/>
<evidence type="ECO:0000313" key="1">
    <source>
        <dbReference type="EMBL" id="KAG8201625.1"/>
    </source>
</evidence>
<dbReference type="EMBL" id="JAFNEN010000003">
    <property type="protein sequence ID" value="KAG8201625.1"/>
    <property type="molecule type" value="Genomic_DNA"/>
</dbReference>
<name>A0AAV6VYS3_9ARAC</name>
<keyword evidence="2" id="KW-1185">Reference proteome</keyword>
<sequence length="90" mass="10769">MKRSLEKCEWTTLTLKYSIDLLSLSPRTELRRTLRINNRAGHRKEDQFSAFWTEEVHRSQDPSKCFVRGGTTGWRKYNTRELCQMMSLRT</sequence>